<name>A0A9X0D5A5_9CNID</name>
<comment type="subcellular location">
    <subcellularLocation>
        <location evidence="1">Cytoplasm</location>
        <location evidence="1">Cytoskeleton</location>
    </subcellularLocation>
</comment>
<dbReference type="EMBL" id="MU825874">
    <property type="protein sequence ID" value="KAJ7387420.1"/>
    <property type="molecule type" value="Genomic_DNA"/>
</dbReference>
<dbReference type="AlphaFoldDB" id="A0A9X0D5A5"/>
<evidence type="ECO:0000313" key="5">
    <source>
        <dbReference type="EMBL" id="KAJ7387420.1"/>
    </source>
</evidence>
<evidence type="ECO:0000256" key="2">
    <source>
        <dbReference type="ARBA" id="ARBA00022490"/>
    </source>
</evidence>
<dbReference type="GO" id="GO:0045095">
    <property type="term" value="C:keratin filament"/>
    <property type="evidence" value="ECO:0007669"/>
    <property type="project" value="TreeGrafter"/>
</dbReference>
<keyword evidence="6" id="KW-1185">Reference proteome</keyword>
<proteinExistence type="predicted"/>
<evidence type="ECO:0000256" key="4">
    <source>
        <dbReference type="SAM" id="MobiDB-lite"/>
    </source>
</evidence>
<feature type="region of interest" description="Disordered" evidence="4">
    <location>
        <begin position="1"/>
        <end position="27"/>
    </location>
</feature>
<keyword evidence="3" id="KW-0206">Cytoskeleton</keyword>
<dbReference type="GO" id="GO:0006915">
    <property type="term" value="P:apoptotic process"/>
    <property type="evidence" value="ECO:0007669"/>
    <property type="project" value="TreeGrafter"/>
</dbReference>
<feature type="region of interest" description="Disordered" evidence="4">
    <location>
        <begin position="41"/>
        <end position="123"/>
    </location>
</feature>
<gene>
    <name evidence="5" type="ORF">OS493_004415</name>
</gene>
<accession>A0A9X0D5A5</accession>
<feature type="compositionally biased region" description="Basic and acidic residues" evidence="4">
    <location>
        <begin position="68"/>
        <end position="106"/>
    </location>
</feature>
<organism evidence="5 6">
    <name type="scientific">Desmophyllum pertusum</name>
    <dbReference type="NCBI Taxonomy" id="174260"/>
    <lineage>
        <taxon>Eukaryota</taxon>
        <taxon>Metazoa</taxon>
        <taxon>Cnidaria</taxon>
        <taxon>Anthozoa</taxon>
        <taxon>Hexacorallia</taxon>
        <taxon>Scleractinia</taxon>
        <taxon>Caryophylliina</taxon>
        <taxon>Caryophylliidae</taxon>
        <taxon>Desmophyllum</taxon>
    </lineage>
</organism>
<dbReference type="PANTHER" id="PTHR31183:SF2">
    <property type="entry name" value="TRICHOPLEIN KERATIN FILAMENT-BINDING PROTEIN"/>
    <property type="match status" value="1"/>
</dbReference>
<protein>
    <submittedName>
        <fullName evidence="5">Uncharacterized protein</fullName>
    </submittedName>
</protein>
<feature type="compositionally biased region" description="Basic and acidic residues" evidence="4">
    <location>
        <begin position="41"/>
        <end position="61"/>
    </location>
</feature>
<keyword evidence="2" id="KW-0963">Cytoplasm</keyword>
<evidence type="ECO:0000313" key="6">
    <source>
        <dbReference type="Proteomes" id="UP001163046"/>
    </source>
</evidence>
<evidence type="ECO:0000256" key="3">
    <source>
        <dbReference type="ARBA" id="ARBA00023212"/>
    </source>
</evidence>
<reference evidence="5" key="1">
    <citation type="submission" date="2023-01" db="EMBL/GenBank/DDBJ databases">
        <title>Genome assembly of the deep-sea coral Lophelia pertusa.</title>
        <authorList>
            <person name="Herrera S."/>
            <person name="Cordes E."/>
        </authorList>
    </citation>
    <scope>NUCLEOTIDE SEQUENCE</scope>
    <source>
        <strain evidence="5">USNM1676648</strain>
        <tissue evidence="5">Polyp</tissue>
    </source>
</reference>
<dbReference type="OrthoDB" id="6431598at2759"/>
<comment type="caution">
    <text evidence="5">The sequence shown here is derived from an EMBL/GenBank/DDBJ whole genome shotgun (WGS) entry which is preliminary data.</text>
</comment>
<dbReference type="Proteomes" id="UP001163046">
    <property type="component" value="Unassembled WGS sequence"/>
</dbReference>
<dbReference type="InterPro" id="IPR043596">
    <property type="entry name" value="CFAP53/TCHP"/>
</dbReference>
<sequence length="123" mass="15202">MAEVLDVRKRQLGDKMEENKRRQQESIESREELLKELEEVQRMTAREKVEEERQRREREEEIQAQITSRREKASEMQQIEREELERERREKQAYNQMLRHEADHMKARGPHARFAPRRRTAFE</sequence>
<feature type="compositionally biased region" description="Basic residues" evidence="4">
    <location>
        <begin position="107"/>
        <end position="123"/>
    </location>
</feature>
<dbReference type="PANTHER" id="PTHR31183">
    <property type="entry name" value="TRICHOPLEIN KERATIN FILAMENT-BINDING PROTEIN FAMILY MEMBER"/>
    <property type="match status" value="1"/>
</dbReference>
<evidence type="ECO:0000256" key="1">
    <source>
        <dbReference type="ARBA" id="ARBA00004245"/>
    </source>
</evidence>